<dbReference type="PRINTS" id="PR00463">
    <property type="entry name" value="EP450I"/>
</dbReference>
<evidence type="ECO:0000256" key="1">
    <source>
        <dbReference type="ARBA" id="ARBA00001971"/>
    </source>
</evidence>
<sequence length="527" mass="60876">MFWFIIAILLLICFDLLCVKPYSFWKDRGVSQQQDWLIGDILQIIFTKKSFPQTIRDQYNAFPTKRYIGMYQLGHPALMVRDLDLIKQITIKDFDHFTDHISFFPESVEPLWTRNLFSLKGEKWRDSRATLSPAFTSSKMRSMFTLMDECAEKFVKFFVEQKKDVVSVELKDIFSRFANDIIATCAFGIQCNSIKDRENEFYRMGDELTDFGFWKTLNFFLSLTSPKLSRLFGASFFNKNTIDYFENAISQSVQIREKNNIVRPDMIHLLMEAGKGRLKHEESLTDKETGFATVEESEVGKSTKPHKSEITVKDIAAHALFFFFAGFDSVSTLMIYIAYELALHPDIQDRLRNEIDDALKETNGKVTYDSVTKMKYLDMIISETLRKWPGTVANERVCVKSYTVAPLNPGEPEVKFNVGDSVLFPIYGIHMDPKNFENPDKFDPERFNEENKCKIKPYSFMPFGVGPRSCIGSRFALLETKVLYVHLLKNFEIVVIKKTDIPLPLKTTGFGFLAKNGVWVGLKPRNI</sequence>
<dbReference type="CDD" id="cd11056">
    <property type="entry name" value="CYP6-like"/>
    <property type="match status" value="1"/>
</dbReference>
<evidence type="ECO:0000256" key="3">
    <source>
        <dbReference type="ARBA" id="ARBA00004406"/>
    </source>
</evidence>
<dbReference type="InterPro" id="IPR017972">
    <property type="entry name" value="Cyt_P450_CS"/>
</dbReference>
<dbReference type="PANTHER" id="PTHR24292">
    <property type="entry name" value="CYTOCHROME P450"/>
    <property type="match status" value="1"/>
</dbReference>
<evidence type="ECO:0000256" key="14">
    <source>
        <dbReference type="SAM" id="SignalP"/>
    </source>
</evidence>
<keyword evidence="12" id="KW-0472">Membrane</keyword>
<evidence type="ECO:0000256" key="5">
    <source>
        <dbReference type="ARBA" id="ARBA00022617"/>
    </source>
</evidence>
<comment type="subcellular location">
    <subcellularLocation>
        <location evidence="3">Endoplasmic reticulum membrane</location>
        <topology evidence="3">Peripheral membrane protein</topology>
    </subcellularLocation>
    <subcellularLocation>
        <location evidence="2">Microsome membrane</location>
        <topology evidence="2">Peripheral membrane protein</topology>
    </subcellularLocation>
</comment>
<gene>
    <name evidence="16" type="primary">LOC108562553</name>
</gene>
<dbReference type="Pfam" id="PF00067">
    <property type="entry name" value="p450"/>
    <property type="match status" value="1"/>
</dbReference>
<keyword evidence="7" id="KW-0256">Endoplasmic reticulum</keyword>
<dbReference type="InterPro" id="IPR001128">
    <property type="entry name" value="Cyt_P450"/>
</dbReference>
<evidence type="ECO:0000256" key="4">
    <source>
        <dbReference type="ARBA" id="ARBA00010617"/>
    </source>
</evidence>
<evidence type="ECO:0000313" key="16">
    <source>
        <dbReference type="RefSeq" id="XP_017776425.1"/>
    </source>
</evidence>
<comment type="cofactor">
    <cofactor evidence="1">
        <name>heme</name>
        <dbReference type="ChEBI" id="CHEBI:30413"/>
    </cofactor>
</comment>
<dbReference type="SUPFAM" id="SSF48264">
    <property type="entry name" value="Cytochrome P450"/>
    <property type="match status" value="1"/>
</dbReference>
<protein>
    <submittedName>
        <fullName evidence="16">Cytochrome P450 9e2-like isoform X1</fullName>
    </submittedName>
</protein>
<evidence type="ECO:0000256" key="7">
    <source>
        <dbReference type="ARBA" id="ARBA00022824"/>
    </source>
</evidence>
<keyword evidence="14" id="KW-0732">Signal</keyword>
<dbReference type="Gene3D" id="1.10.630.10">
    <property type="entry name" value="Cytochrome P450"/>
    <property type="match status" value="1"/>
</dbReference>
<evidence type="ECO:0000256" key="11">
    <source>
        <dbReference type="ARBA" id="ARBA00023033"/>
    </source>
</evidence>
<evidence type="ECO:0000256" key="10">
    <source>
        <dbReference type="ARBA" id="ARBA00023004"/>
    </source>
</evidence>
<dbReference type="InterPro" id="IPR050476">
    <property type="entry name" value="Insect_CytP450_Detox"/>
</dbReference>
<dbReference type="Proteomes" id="UP000695000">
    <property type="component" value="Unplaced"/>
</dbReference>
<evidence type="ECO:0000256" key="8">
    <source>
        <dbReference type="ARBA" id="ARBA00022848"/>
    </source>
</evidence>
<evidence type="ECO:0000256" key="6">
    <source>
        <dbReference type="ARBA" id="ARBA00022723"/>
    </source>
</evidence>
<dbReference type="PANTHER" id="PTHR24292:SF54">
    <property type="entry name" value="CYP9F3-RELATED"/>
    <property type="match status" value="1"/>
</dbReference>
<evidence type="ECO:0000256" key="9">
    <source>
        <dbReference type="ARBA" id="ARBA00023002"/>
    </source>
</evidence>
<keyword evidence="9 13" id="KW-0560">Oxidoreductase</keyword>
<dbReference type="InterPro" id="IPR036396">
    <property type="entry name" value="Cyt_P450_sf"/>
</dbReference>
<evidence type="ECO:0000256" key="12">
    <source>
        <dbReference type="ARBA" id="ARBA00023136"/>
    </source>
</evidence>
<dbReference type="InterPro" id="IPR002401">
    <property type="entry name" value="Cyt_P450_E_grp-I"/>
</dbReference>
<evidence type="ECO:0000256" key="13">
    <source>
        <dbReference type="RuleBase" id="RU000461"/>
    </source>
</evidence>
<dbReference type="PROSITE" id="PS00086">
    <property type="entry name" value="CYTOCHROME_P450"/>
    <property type="match status" value="1"/>
</dbReference>
<feature type="signal peptide" evidence="14">
    <location>
        <begin position="1"/>
        <end position="18"/>
    </location>
</feature>
<dbReference type="RefSeq" id="XP_017776425.1">
    <property type="nucleotide sequence ID" value="XM_017920936.1"/>
</dbReference>
<keyword evidence="11 13" id="KW-0503">Monooxygenase</keyword>
<keyword evidence="5 13" id="KW-0349">Heme</keyword>
<comment type="similarity">
    <text evidence="4 13">Belongs to the cytochrome P450 family.</text>
</comment>
<keyword evidence="15" id="KW-1185">Reference proteome</keyword>
<evidence type="ECO:0000256" key="2">
    <source>
        <dbReference type="ARBA" id="ARBA00004174"/>
    </source>
</evidence>
<name>A0ABM1MPC5_NICVS</name>
<keyword evidence="6 13" id="KW-0479">Metal-binding</keyword>
<accession>A0ABM1MPC5</accession>
<reference evidence="16" key="1">
    <citation type="submission" date="2025-08" db="UniProtKB">
        <authorList>
            <consortium name="RefSeq"/>
        </authorList>
    </citation>
    <scope>IDENTIFICATION</scope>
    <source>
        <tissue evidence="16">Whole Larva</tissue>
    </source>
</reference>
<proteinExistence type="inferred from homology"/>
<keyword evidence="8" id="KW-0492">Microsome</keyword>
<feature type="chain" id="PRO_5045628941" evidence="14">
    <location>
        <begin position="19"/>
        <end position="527"/>
    </location>
</feature>
<keyword evidence="10 13" id="KW-0408">Iron</keyword>
<evidence type="ECO:0000313" key="15">
    <source>
        <dbReference type="Proteomes" id="UP000695000"/>
    </source>
</evidence>
<organism evidence="15 16">
    <name type="scientific">Nicrophorus vespilloides</name>
    <name type="common">Boreal carrion beetle</name>
    <dbReference type="NCBI Taxonomy" id="110193"/>
    <lineage>
        <taxon>Eukaryota</taxon>
        <taxon>Metazoa</taxon>
        <taxon>Ecdysozoa</taxon>
        <taxon>Arthropoda</taxon>
        <taxon>Hexapoda</taxon>
        <taxon>Insecta</taxon>
        <taxon>Pterygota</taxon>
        <taxon>Neoptera</taxon>
        <taxon>Endopterygota</taxon>
        <taxon>Coleoptera</taxon>
        <taxon>Polyphaga</taxon>
        <taxon>Staphyliniformia</taxon>
        <taxon>Silphidae</taxon>
        <taxon>Nicrophorinae</taxon>
        <taxon>Nicrophorus</taxon>
    </lineage>
</organism>
<dbReference type="GeneID" id="108562553"/>
<dbReference type="PRINTS" id="PR00385">
    <property type="entry name" value="P450"/>
</dbReference>